<dbReference type="RefSeq" id="WP_106243919.1">
    <property type="nucleotide sequence ID" value="NZ_PVZC01000003.1"/>
</dbReference>
<comment type="caution">
    <text evidence="1">The sequence shown here is derived from an EMBL/GenBank/DDBJ whole genome shotgun (WGS) entry which is preliminary data.</text>
</comment>
<dbReference type="InterPro" id="IPR029058">
    <property type="entry name" value="AB_hydrolase_fold"/>
</dbReference>
<dbReference type="Gene3D" id="3.40.50.1820">
    <property type="entry name" value="alpha/beta hydrolase"/>
    <property type="match status" value="1"/>
</dbReference>
<sequence length="299" mass="31039">MLADSTLTLDSAISGVAAGVPYVAMPPASGADQAPMVVAWHSFEPPRSEVALAGTLPMAGVDAWRVYLGLPMFGTRLPEGGLAEIQQLGGDDYLLNLLGPVVEKATAELGAAVAELSARLPVSGGPVALAGVGEGGTAVLLALAESGLPVAAAGVVNPVVFPAHVLAAREREAGAAYRWTDRSRELAAWLDFTTRAADIGGRMPRTPLLVVTGQADEVVRPAHGQALHDALVRAYAEDGPAEQTAEQPTSDDRLRHITIPDLTHTMGPEPGLRPGPPAPGPVLADRALTEWFRRFLAEG</sequence>
<reference evidence="1 2" key="1">
    <citation type="submission" date="2018-03" db="EMBL/GenBank/DDBJ databases">
        <title>Genomic Encyclopedia of Archaeal and Bacterial Type Strains, Phase II (KMG-II): from individual species to whole genera.</title>
        <authorList>
            <person name="Goeker M."/>
        </authorList>
    </citation>
    <scope>NUCLEOTIDE SEQUENCE [LARGE SCALE GENOMIC DNA]</scope>
    <source>
        <strain evidence="1 2">DSM 45601</strain>
    </source>
</reference>
<accession>A0A2T0Q6M7</accession>
<name>A0A2T0Q6M7_9ACTN</name>
<dbReference type="Proteomes" id="UP000237846">
    <property type="component" value="Unassembled WGS sequence"/>
</dbReference>
<proteinExistence type="predicted"/>
<evidence type="ECO:0000313" key="2">
    <source>
        <dbReference type="Proteomes" id="UP000237846"/>
    </source>
</evidence>
<dbReference type="AlphaFoldDB" id="A0A2T0Q6M7"/>
<organism evidence="1 2">
    <name type="scientific">Allonocardiopsis opalescens</name>
    <dbReference type="NCBI Taxonomy" id="1144618"/>
    <lineage>
        <taxon>Bacteria</taxon>
        <taxon>Bacillati</taxon>
        <taxon>Actinomycetota</taxon>
        <taxon>Actinomycetes</taxon>
        <taxon>Streptosporangiales</taxon>
        <taxon>Allonocardiopsis</taxon>
    </lineage>
</organism>
<evidence type="ECO:0008006" key="3">
    <source>
        <dbReference type="Google" id="ProtNLM"/>
    </source>
</evidence>
<gene>
    <name evidence="1" type="ORF">CLV72_10350</name>
</gene>
<evidence type="ECO:0000313" key="1">
    <source>
        <dbReference type="EMBL" id="PRX99454.1"/>
    </source>
</evidence>
<dbReference type="OrthoDB" id="6059224at2"/>
<protein>
    <recommendedName>
        <fullName evidence="3">Prolyl oligopeptidase family protein</fullName>
    </recommendedName>
</protein>
<dbReference type="EMBL" id="PVZC01000003">
    <property type="protein sequence ID" value="PRX99454.1"/>
    <property type="molecule type" value="Genomic_DNA"/>
</dbReference>
<dbReference type="SUPFAM" id="SSF53474">
    <property type="entry name" value="alpha/beta-Hydrolases"/>
    <property type="match status" value="1"/>
</dbReference>
<keyword evidence="2" id="KW-1185">Reference proteome</keyword>